<protein>
    <submittedName>
        <fullName evidence="1">Uncharacterized protein</fullName>
    </submittedName>
</protein>
<evidence type="ECO:0000313" key="3">
    <source>
        <dbReference type="Proteomes" id="UP000037269"/>
    </source>
</evidence>
<organism evidence="1 3">
    <name type="scientific">Aneurinibacillus migulanus</name>
    <name type="common">Bacillus migulanus</name>
    <dbReference type="NCBI Taxonomy" id="47500"/>
    <lineage>
        <taxon>Bacteria</taxon>
        <taxon>Bacillati</taxon>
        <taxon>Bacillota</taxon>
        <taxon>Bacilli</taxon>
        <taxon>Bacillales</taxon>
        <taxon>Paenibacillaceae</taxon>
        <taxon>Aneurinibacillus group</taxon>
        <taxon>Aneurinibacillus</taxon>
    </lineage>
</organism>
<keyword evidence="3" id="KW-1185">Reference proteome</keyword>
<dbReference type="STRING" id="47500.AF333_05100"/>
<evidence type="ECO:0000313" key="2">
    <source>
        <dbReference type="EMBL" id="SDI95345.1"/>
    </source>
</evidence>
<reference evidence="2 4" key="2">
    <citation type="submission" date="2016-10" db="EMBL/GenBank/DDBJ databases">
        <authorList>
            <person name="de Groot N.N."/>
        </authorList>
    </citation>
    <scope>NUCLEOTIDE SEQUENCE [LARGE SCALE GENOMIC DNA]</scope>
    <source>
        <strain evidence="2 4">DSM 2895</strain>
    </source>
</reference>
<evidence type="ECO:0000313" key="1">
    <source>
        <dbReference type="EMBL" id="KON94954.1"/>
    </source>
</evidence>
<dbReference type="OrthoDB" id="5240629at2"/>
<accession>A0A0D1WFV5</accession>
<dbReference type="Proteomes" id="UP000182836">
    <property type="component" value="Unassembled WGS sequence"/>
</dbReference>
<gene>
    <name evidence="1" type="ORF">AF333_05100</name>
    <name evidence="2" type="ORF">SAMN04487909_109210</name>
</gene>
<dbReference type="EMBL" id="LGUG01000004">
    <property type="protein sequence ID" value="KON94954.1"/>
    <property type="molecule type" value="Genomic_DNA"/>
</dbReference>
<name>A0A0D1WFV5_ANEMI</name>
<dbReference type="PATRIC" id="fig|47500.8.peg.5361"/>
<dbReference type="Proteomes" id="UP000037269">
    <property type="component" value="Unassembled WGS sequence"/>
</dbReference>
<reference evidence="1 3" key="1">
    <citation type="submission" date="2015-07" db="EMBL/GenBank/DDBJ databases">
        <title>Fjat-14205 dsm 2895.</title>
        <authorList>
            <person name="Liu B."/>
            <person name="Wang J."/>
            <person name="Zhu Y."/>
            <person name="Liu G."/>
            <person name="Chen Q."/>
            <person name="Chen Z."/>
            <person name="Lan J."/>
            <person name="Che J."/>
            <person name="Ge C."/>
            <person name="Shi H."/>
            <person name="Pan Z."/>
            <person name="Liu X."/>
        </authorList>
    </citation>
    <scope>NUCLEOTIDE SEQUENCE [LARGE SCALE GENOMIC DNA]</scope>
    <source>
        <strain evidence="1 3">DSM 2895</strain>
    </source>
</reference>
<dbReference type="RefSeq" id="WP_043064972.1">
    <property type="nucleotide sequence ID" value="NZ_BJOA01000078.1"/>
</dbReference>
<evidence type="ECO:0000313" key="4">
    <source>
        <dbReference type="Proteomes" id="UP000182836"/>
    </source>
</evidence>
<dbReference type="AlphaFoldDB" id="A0A0D1WFV5"/>
<proteinExistence type="predicted"/>
<sequence>MTYKQYIDEAIAISQGTTRYYLEFKTKFKQEMEKIDNDRWLSDEGKRIKRDELRKQGRKDLADIVKSIHTSYKGNLVKAKQEAEKVLVKNPRPSDADREIFAAKVKDLGVQLALSPNGMIAKRRLDDFLAGVTDDISAQLAWDSFAELVGPVIAKLGSQAGQASMQYQTLYTALETKYKPQEYIDARKAIESVGNLENGRIFPYMVETDVNGLLGSDAVGILTEPERYIEA</sequence>
<dbReference type="EMBL" id="FNED01000009">
    <property type="protein sequence ID" value="SDI95345.1"/>
    <property type="molecule type" value="Genomic_DNA"/>
</dbReference>
<dbReference type="GeneID" id="42304584"/>